<keyword evidence="1" id="KW-0812">Transmembrane</keyword>
<sequence>MNRSVVLSATVVSALLGTVVGFAFGWVAMQPMGLIAGGIVGYSVSRTSDAIFDSLLSGFLGGILALVLVNALNYTTQITQAGDAAAAGQQAIFLTISGLLFVPGAYAVGALLTAPTVVYLKPRVRRAFGQQTA</sequence>
<dbReference type="Proteomes" id="UP000294028">
    <property type="component" value="Unassembled WGS sequence"/>
</dbReference>
<dbReference type="AlphaFoldDB" id="A0A482TB46"/>
<evidence type="ECO:0000313" key="3">
    <source>
        <dbReference type="Proteomes" id="UP000294028"/>
    </source>
</evidence>
<accession>A0A482TB46</accession>
<feature type="transmembrane region" description="Helical" evidence="1">
    <location>
        <begin position="50"/>
        <end position="72"/>
    </location>
</feature>
<reference evidence="2 3" key="1">
    <citation type="submission" date="2018-12" db="EMBL/GenBank/DDBJ databases">
        <title>Genome analysis provides insights into bioremediation potentialities of Halogeometricum borinquense strain N11.</title>
        <authorList>
            <person name="Najjari A."/>
            <person name="Youssef N."/>
            <person name="Fhoula I."/>
            <person name="Ben Dhia O."/>
            <person name="Mahjoubi M."/>
            <person name="Ouzari H.I."/>
            <person name="Cherif A."/>
        </authorList>
    </citation>
    <scope>NUCLEOTIDE SEQUENCE [LARGE SCALE GENOMIC DNA]</scope>
    <source>
        <strain evidence="2 3">N11</strain>
    </source>
</reference>
<name>A0A482TB46_9EURY</name>
<protein>
    <recommendedName>
        <fullName evidence="4">DUF5518 domain-containing protein</fullName>
    </recommendedName>
</protein>
<feature type="transmembrane region" description="Helical" evidence="1">
    <location>
        <begin position="6"/>
        <end position="29"/>
    </location>
</feature>
<dbReference type="RefSeq" id="WP_129785488.1">
    <property type="nucleotide sequence ID" value="NZ_RZHH01000002.1"/>
</dbReference>
<proteinExistence type="predicted"/>
<feature type="transmembrane region" description="Helical" evidence="1">
    <location>
        <begin position="92"/>
        <end position="120"/>
    </location>
</feature>
<organism evidence="2 3">
    <name type="scientific">Halogeometricum borinquense</name>
    <dbReference type="NCBI Taxonomy" id="60847"/>
    <lineage>
        <taxon>Archaea</taxon>
        <taxon>Methanobacteriati</taxon>
        <taxon>Methanobacteriota</taxon>
        <taxon>Stenosarchaea group</taxon>
        <taxon>Halobacteria</taxon>
        <taxon>Halobacteriales</taxon>
        <taxon>Haloferacaceae</taxon>
        <taxon>Halogeometricum</taxon>
    </lineage>
</organism>
<evidence type="ECO:0000256" key="1">
    <source>
        <dbReference type="SAM" id="Phobius"/>
    </source>
</evidence>
<dbReference type="EMBL" id="RZHH01000002">
    <property type="protein sequence ID" value="RYJ15164.1"/>
    <property type="molecule type" value="Genomic_DNA"/>
</dbReference>
<evidence type="ECO:0000313" key="2">
    <source>
        <dbReference type="EMBL" id="RYJ15164.1"/>
    </source>
</evidence>
<keyword evidence="1" id="KW-1133">Transmembrane helix</keyword>
<gene>
    <name evidence="2" type="ORF">ELS19_15235</name>
</gene>
<comment type="caution">
    <text evidence="2">The sequence shown here is derived from an EMBL/GenBank/DDBJ whole genome shotgun (WGS) entry which is preliminary data.</text>
</comment>
<evidence type="ECO:0008006" key="4">
    <source>
        <dbReference type="Google" id="ProtNLM"/>
    </source>
</evidence>
<keyword evidence="1" id="KW-0472">Membrane</keyword>